<sequence length="176" mass="19919">MNKKIRNEDEHSSIELSYSNSKNQKHKVPFCCTISVPNGWEVLSECQPKIVYQLDCLSIIKETCRKVVEVKDCGQTEIDVNVLKIKGCISFLVNIEVRPKDEQCVCFTDSHNQDIALCCKDTVCVDHVLQCSVGHLPPLHLNCHNVTICDVKVVPVCDEACQFVKVTGDFQFHPHF</sequence>
<dbReference type="Proteomes" id="UP000191057">
    <property type="component" value="Plasmid unnamed3"/>
</dbReference>
<dbReference type="Pfam" id="PF07029">
    <property type="entry name" value="CryBP1"/>
    <property type="match status" value="1"/>
</dbReference>
<evidence type="ECO:0000313" key="2">
    <source>
        <dbReference type="Proteomes" id="UP000191057"/>
    </source>
</evidence>
<accession>A0A9W3TJZ5</accession>
<proteinExistence type="predicted"/>
<protein>
    <submittedName>
        <fullName evidence="1">ABC transporter permease</fullName>
    </submittedName>
</protein>
<keyword evidence="1" id="KW-0614">Plasmid</keyword>
<organism evidence="1 2">
    <name type="scientific">Bacillus thuringiensis</name>
    <dbReference type="NCBI Taxonomy" id="1428"/>
    <lineage>
        <taxon>Bacteria</taxon>
        <taxon>Bacillati</taxon>
        <taxon>Bacillota</taxon>
        <taxon>Bacilli</taxon>
        <taxon>Bacillales</taxon>
        <taxon>Bacillaceae</taxon>
        <taxon>Bacillus</taxon>
        <taxon>Bacillus cereus group</taxon>
    </lineage>
</organism>
<name>A0A9W3TJZ5_BACTU</name>
<dbReference type="InterPro" id="IPR009751">
    <property type="entry name" value="CryBP1"/>
</dbReference>
<reference evidence="1 2" key="1">
    <citation type="submission" date="2017-03" db="EMBL/GenBank/DDBJ databases">
        <title>Complete genome sequence of Bacillus thuringiensis L-7601, a novel melanin producing strain.</title>
        <authorList>
            <person name="Cai J."/>
            <person name="Cao Z."/>
            <person name="Tan T."/>
        </authorList>
    </citation>
    <scope>NUCLEOTIDE SEQUENCE [LARGE SCALE GENOMIC DNA]</scope>
    <source>
        <strain evidence="1 2">L-7601</strain>
        <plasmid evidence="1 2">unnamed3</plasmid>
    </source>
</reference>
<gene>
    <name evidence="1" type="ORF">B4918_33260</name>
</gene>
<dbReference type="EMBL" id="CP020005">
    <property type="protein sequence ID" value="AQY42705.1"/>
    <property type="molecule type" value="Genomic_DNA"/>
</dbReference>
<evidence type="ECO:0000313" key="1">
    <source>
        <dbReference type="EMBL" id="AQY42705.1"/>
    </source>
</evidence>
<dbReference type="RefSeq" id="WP_053512467.1">
    <property type="nucleotide sequence ID" value="NZ_CAKJXA010000040.1"/>
</dbReference>
<geneLocation type="plasmid" evidence="1 2">
    <name>unnamed3</name>
</geneLocation>
<dbReference type="AlphaFoldDB" id="A0A9W3TJZ5"/>